<gene>
    <name evidence="1" type="ORF">BCL90_1504</name>
</gene>
<protein>
    <submittedName>
        <fullName evidence="1">Uncharacterized protein</fullName>
    </submittedName>
</protein>
<reference evidence="1 2" key="1">
    <citation type="submission" date="2018-10" db="EMBL/GenBank/DDBJ databases">
        <title>Genomic Encyclopedia of Archaeal and Bacterial Type Strains, Phase II (KMG-II): from individual species to whole genera.</title>
        <authorList>
            <person name="Goeker M."/>
        </authorList>
    </citation>
    <scope>NUCLEOTIDE SEQUENCE [LARGE SCALE GENOMIC DNA]</scope>
    <source>
        <strain evidence="1 2">DSM 19624</strain>
    </source>
</reference>
<sequence length="53" mass="6260">MYHGFFRWINYYKFITTIESYRAIASNSELQTLFYEVSTKKGILTASNKTTQP</sequence>
<name>A0A497YKW0_9SPHI</name>
<dbReference type="Proteomes" id="UP000273898">
    <property type="component" value="Unassembled WGS sequence"/>
</dbReference>
<evidence type="ECO:0000313" key="2">
    <source>
        <dbReference type="Proteomes" id="UP000273898"/>
    </source>
</evidence>
<organism evidence="1 2">
    <name type="scientific">Pedobacter alluvionis</name>
    <dbReference type="NCBI Taxonomy" id="475253"/>
    <lineage>
        <taxon>Bacteria</taxon>
        <taxon>Pseudomonadati</taxon>
        <taxon>Bacteroidota</taxon>
        <taxon>Sphingobacteriia</taxon>
        <taxon>Sphingobacteriales</taxon>
        <taxon>Sphingobacteriaceae</taxon>
        <taxon>Pedobacter</taxon>
    </lineage>
</organism>
<evidence type="ECO:0000313" key="1">
    <source>
        <dbReference type="EMBL" id="RLJ80710.1"/>
    </source>
</evidence>
<accession>A0A497YKW0</accession>
<dbReference type="AlphaFoldDB" id="A0A497YKW0"/>
<proteinExistence type="predicted"/>
<comment type="caution">
    <text evidence="1">The sequence shown here is derived from an EMBL/GenBank/DDBJ whole genome shotgun (WGS) entry which is preliminary data.</text>
</comment>
<dbReference type="EMBL" id="RCCK01000010">
    <property type="protein sequence ID" value="RLJ80710.1"/>
    <property type="molecule type" value="Genomic_DNA"/>
</dbReference>